<dbReference type="Proteomes" id="UP000886520">
    <property type="component" value="Chromosome 13"/>
</dbReference>
<proteinExistence type="predicted"/>
<evidence type="ECO:0000313" key="2">
    <source>
        <dbReference type="Proteomes" id="UP000886520"/>
    </source>
</evidence>
<organism evidence="1 2">
    <name type="scientific">Adiantum capillus-veneris</name>
    <name type="common">Maidenhair fern</name>
    <dbReference type="NCBI Taxonomy" id="13818"/>
    <lineage>
        <taxon>Eukaryota</taxon>
        <taxon>Viridiplantae</taxon>
        <taxon>Streptophyta</taxon>
        <taxon>Embryophyta</taxon>
        <taxon>Tracheophyta</taxon>
        <taxon>Polypodiopsida</taxon>
        <taxon>Polypodiidae</taxon>
        <taxon>Polypodiales</taxon>
        <taxon>Pteridineae</taxon>
        <taxon>Pteridaceae</taxon>
        <taxon>Vittarioideae</taxon>
        <taxon>Adiantum</taxon>
    </lineage>
</organism>
<protein>
    <submittedName>
        <fullName evidence="1">Uncharacterized protein</fullName>
    </submittedName>
</protein>
<evidence type="ECO:0000313" key="1">
    <source>
        <dbReference type="EMBL" id="KAI5071313.1"/>
    </source>
</evidence>
<sequence>MVRSFYTCRRQSISTHCSKLLHHPPSEAKNSTGCTLSDTIPAPFYFLLLNARRFVPLLRATAYLLSCKADQRLISHLSI</sequence>
<dbReference type="AlphaFoldDB" id="A0A9D4UQ05"/>
<reference evidence="1" key="1">
    <citation type="submission" date="2021-01" db="EMBL/GenBank/DDBJ databases">
        <title>Adiantum capillus-veneris genome.</title>
        <authorList>
            <person name="Fang Y."/>
            <person name="Liao Q."/>
        </authorList>
    </citation>
    <scope>NUCLEOTIDE SEQUENCE</scope>
    <source>
        <strain evidence="1">H3</strain>
        <tissue evidence="1">Leaf</tissue>
    </source>
</reference>
<comment type="caution">
    <text evidence="1">The sequence shown here is derived from an EMBL/GenBank/DDBJ whole genome shotgun (WGS) entry which is preliminary data.</text>
</comment>
<gene>
    <name evidence="1" type="ORF">GOP47_0013564</name>
</gene>
<dbReference type="EMBL" id="JABFUD020000013">
    <property type="protein sequence ID" value="KAI5071313.1"/>
    <property type="molecule type" value="Genomic_DNA"/>
</dbReference>
<keyword evidence="2" id="KW-1185">Reference proteome</keyword>
<name>A0A9D4UQ05_ADICA</name>
<accession>A0A9D4UQ05</accession>